<dbReference type="GO" id="GO:0006368">
    <property type="term" value="P:transcription elongation by RNA polymerase II"/>
    <property type="evidence" value="ECO:0007669"/>
    <property type="project" value="TreeGrafter"/>
</dbReference>
<dbReference type="Gene3D" id="3.30.70.940">
    <property type="entry name" value="NusG, N-terminal domain"/>
    <property type="match status" value="1"/>
</dbReference>
<dbReference type="PANTHER" id="PTHR11125">
    <property type="entry name" value="SUPPRESSOR OF TY 5"/>
    <property type="match status" value="1"/>
</dbReference>
<dbReference type="InterPro" id="IPR005824">
    <property type="entry name" value="KOW"/>
</dbReference>
<gene>
    <name evidence="7" type="ORF">R3P38DRAFT_2806087</name>
</gene>
<feature type="region of interest" description="Disordered" evidence="5">
    <location>
        <begin position="225"/>
        <end position="266"/>
    </location>
</feature>
<evidence type="ECO:0000256" key="3">
    <source>
        <dbReference type="ARBA" id="ARBA00029865"/>
    </source>
</evidence>
<sequence length="1947" mass="212650">MSSSGSASRLLLARPNSRKVNIAPAASTGLASPSLSLYDGVASAGRLAEQEALSSSSGHSDGQGNRISDHSSSVAPDVSSQLHSEIPDHPFPVHVPSRCLDNDFGPSYVVVPIEGSERGWFQPPEWSNSPPQKKRVNFALSDYYGLLVWKQTSKVRSAFTAYDRDLCRVLCFDGAHAEVFAGVVEPEKYGMPVPAFPFLTSQGNRCAPQKASSWMYLREKGGPVPYHPPSVPSADALRTPPPNPFQAMVQNYGDDSEDEEAGSEADEDLHLRNPFPHEISTNVLALHGKLRDLPQALSLIARDISSNIHEIAYREVRPIAMARNSESLSVMFATTTDALYALGVLDRYLDPLATVRFESPHSFAESFNAGERWKDPDLDWSPLESAVAVSAEEASFCTTEPETSAAIPPPLIVGEGHAPSVPIAWPEDSAEQSGVHEASESAIDDLSQNPASSSVSPPWILTPIPPPHDAISYDQSPGRDEAQLRREDNPVITTSSPPPGPASSPVVQESVLSPDALELPLSTVSSPLSSIDSESEHESSPTSGPRMLPRKRTLASEETTDPPRVKRVKLVVPQRRQLQCITLLINMGAKGVTDLLWRRFCEKRRLVSVPSTGGTGSSTPQGILKNMLLALKMWRLLTSKRNISNIRDIPGTINTDARVLRATCVGRGDSIFGSVQGSGSDMRWSARGAASITVLDIRVDDFEPDMFESANNPRKRVRLPASMAGLYVPGSGVKVKAVPYFYRLCKSAKRRRVSSVADFLDLAAEEDRAEEDEDYEDEDDPSDDEDTGAPETLPPRLTASAPPQEDAEELARKIKERYSRRRRSECGAVPQAGEDEGSSRSIFRWMHTLEHTTDTTKTPIWTIKVTRGREWDVVCTIFKIAACFPADGKVLSVSASPASPGHVYIECVSQVIVGNLLRRVAFTRRTVLPRSITALDLKSVLVLPAPTMKLGTWVRVRSNNVYHLDLAWVYDYNPVTSDASIYLVPRWSGKQRRHRSPLRLVAGEILESDVSCKNEPRQSSLGVRQDIKRSRADTRRGTRQALLSEHVDGTLDATLSIRARRPAEQELALWMQSPLYNFVKKCANLEQVDLEVVNMSDLLTSCCDMQRSLQWNRVALRIGDRVRLPDGDDLGPVGWVTSVTAEHVQVEIGTFISASWPTEAVVGDFRIGDYVEVITGRWVGLRAWIVQVEWSRREIQLMNQTYVEEGVRLLDDGQSDIPYADVLGAVGDEGTAGSIASLVRLILPWSFVRVALSETGLSSTGGLSAQKNPAPPAAEGPRRHVAPDPFSHIEVQAFERNIGTFYGMVVGTSADHKKVSIRTEGRAVNTVELISVCDVKERHCARGPEFSPEDLPGAADAWPEAFGGAVHAASQSLAPAASSQSSSEPPSNWLLQSALESSCLDVVVRGASTSSTKPYNDVVGVIRSMPKAILDVIGVNVVVIGPDTEGALVSNDFFPPPPPPSPDYCSACIHSVHNDFALEDNEPHSFFSSDGRILRCNGPRDFGEIELGDGSPGLQVHSPLPVPSSEHTVPPALSNMLVEDVDGNCVHPNALQLSLTAVRYSNSRSILSCLLCRSTECFSSAHVAHDSVAPEPSPVGSESKSRSSTSSLFGSEDDMRDGEMLGEARRADLVHKPETRYTACILHRTRVGNADIVSIDPMLPSPAQVQTVPDRFTAELRNRMISAFQFGGVPDYDTFKAILYAPIIVQAVFPAEGSGVSSVLATDNLELRHVEEQEQVHSSNERDFMSDIVLDGDFVANTQVEGGGGTAPRRVPRERRRNLVPQKMERLPVFSVVFVSGVQGLHWSGAFETRPVPPLCPAHQGPPSPLLLATIHASIDPRSCLWSSLAYHVSQGPKAIPPATESRALDGYALRIFTLDTLCCGHETCYVCIRVHFEHKWECPVCRTTVHEPPVSAVSHERAIRVEYGNWDLTRVNFSWVGLEWPVQTST</sequence>
<protein>
    <recommendedName>
        <fullName evidence="3">Chromatin elongation factor SPT5</fullName>
    </recommendedName>
    <alternativeName>
        <fullName evidence="4">Chromatin elongation factor spt5</fullName>
    </alternativeName>
</protein>
<dbReference type="InterPro" id="IPR005100">
    <property type="entry name" value="NGN-domain"/>
</dbReference>
<feature type="domain" description="KOW" evidence="6">
    <location>
        <begin position="1164"/>
        <end position="1191"/>
    </location>
</feature>
<name>A0AAV9ZLZ7_9AGAR</name>
<feature type="compositionally biased region" description="Polar residues" evidence="5">
    <location>
        <begin position="52"/>
        <end position="83"/>
    </location>
</feature>
<dbReference type="PANTHER" id="PTHR11125:SF7">
    <property type="entry name" value="TRANSCRIPTION ELONGATION FACTOR SPT5"/>
    <property type="match status" value="1"/>
</dbReference>
<evidence type="ECO:0000259" key="6">
    <source>
        <dbReference type="SMART" id="SM00739"/>
    </source>
</evidence>
<proteinExistence type="predicted"/>
<feature type="region of interest" description="Disordered" evidence="5">
    <location>
        <begin position="418"/>
        <end position="484"/>
    </location>
</feature>
<dbReference type="Proteomes" id="UP001362999">
    <property type="component" value="Unassembled WGS sequence"/>
</dbReference>
<dbReference type="Pfam" id="PF03439">
    <property type="entry name" value="Spt5-NGN"/>
    <property type="match status" value="1"/>
</dbReference>
<reference evidence="7 8" key="1">
    <citation type="journal article" date="2024" name="J Genomics">
        <title>Draft genome sequencing and assembly of Favolaschia claudopus CIRM-BRFM 2984 isolated from oak limbs.</title>
        <authorList>
            <person name="Navarro D."/>
            <person name="Drula E."/>
            <person name="Chaduli D."/>
            <person name="Cazenave R."/>
            <person name="Ahrendt S."/>
            <person name="Wang J."/>
            <person name="Lipzen A."/>
            <person name="Daum C."/>
            <person name="Barry K."/>
            <person name="Grigoriev I.V."/>
            <person name="Favel A."/>
            <person name="Rosso M.N."/>
            <person name="Martin F."/>
        </authorList>
    </citation>
    <scope>NUCLEOTIDE SEQUENCE [LARGE SCALE GENOMIC DNA]</scope>
    <source>
        <strain evidence="7 8">CIRM-BRFM 2984</strain>
    </source>
</reference>
<feature type="domain" description="KOW" evidence="6">
    <location>
        <begin position="1115"/>
        <end position="1142"/>
    </location>
</feature>
<keyword evidence="1" id="KW-0804">Transcription</keyword>
<feature type="compositionally biased region" description="Acidic residues" evidence="5">
    <location>
        <begin position="254"/>
        <end position="266"/>
    </location>
</feature>
<evidence type="ECO:0000256" key="1">
    <source>
        <dbReference type="ARBA" id="ARBA00023163"/>
    </source>
</evidence>
<comment type="function">
    <text evidence="2">The SPT4-SPT5 complex mediates both activation and inhibition of transcription elongation, and plays a role in pre-mRNA processing. This complex seems to be important for the stability of the RNA polymerase II elongation machinery on the chromatin template but not for the inherent ability of this machinery to translocate down the gene.</text>
</comment>
<feature type="region of interest" description="Disordered" evidence="5">
    <location>
        <begin position="764"/>
        <end position="809"/>
    </location>
</feature>
<dbReference type="GO" id="GO:0032784">
    <property type="term" value="P:regulation of DNA-templated transcription elongation"/>
    <property type="evidence" value="ECO:0007669"/>
    <property type="project" value="InterPro"/>
</dbReference>
<evidence type="ECO:0000256" key="5">
    <source>
        <dbReference type="SAM" id="MobiDB-lite"/>
    </source>
</evidence>
<feature type="compositionally biased region" description="Acidic residues" evidence="5">
    <location>
        <begin position="764"/>
        <end position="788"/>
    </location>
</feature>
<keyword evidence="8" id="KW-1185">Reference proteome</keyword>
<evidence type="ECO:0000256" key="4">
    <source>
        <dbReference type="ARBA" id="ARBA00031006"/>
    </source>
</evidence>
<accession>A0AAV9ZLZ7</accession>
<dbReference type="InterPro" id="IPR036735">
    <property type="entry name" value="NGN_dom_sf"/>
</dbReference>
<feature type="compositionally biased region" description="Polar residues" evidence="5">
    <location>
        <begin position="446"/>
        <end position="456"/>
    </location>
</feature>
<dbReference type="GO" id="GO:0006357">
    <property type="term" value="P:regulation of transcription by RNA polymerase II"/>
    <property type="evidence" value="ECO:0007669"/>
    <property type="project" value="InterPro"/>
</dbReference>
<dbReference type="GO" id="GO:0032044">
    <property type="term" value="C:DSIF complex"/>
    <property type="evidence" value="ECO:0007669"/>
    <property type="project" value="TreeGrafter"/>
</dbReference>
<comment type="caution">
    <text evidence="7">The sequence shown here is derived from an EMBL/GenBank/DDBJ whole genome shotgun (WGS) entry which is preliminary data.</text>
</comment>
<dbReference type="SMART" id="SM00739">
    <property type="entry name" value="KOW"/>
    <property type="match status" value="2"/>
</dbReference>
<organism evidence="7 8">
    <name type="scientific">Favolaschia claudopus</name>
    <dbReference type="NCBI Taxonomy" id="2862362"/>
    <lineage>
        <taxon>Eukaryota</taxon>
        <taxon>Fungi</taxon>
        <taxon>Dikarya</taxon>
        <taxon>Basidiomycota</taxon>
        <taxon>Agaricomycotina</taxon>
        <taxon>Agaricomycetes</taxon>
        <taxon>Agaricomycetidae</taxon>
        <taxon>Agaricales</taxon>
        <taxon>Marasmiineae</taxon>
        <taxon>Mycenaceae</taxon>
        <taxon>Favolaschia</taxon>
    </lineage>
</organism>
<feature type="region of interest" description="Disordered" evidence="5">
    <location>
        <begin position="490"/>
        <end position="509"/>
    </location>
</feature>
<feature type="region of interest" description="Disordered" evidence="5">
    <location>
        <begin position="49"/>
        <end position="87"/>
    </location>
</feature>
<dbReference type="EMBL" id="JAWWNJ010000133">
    <property type="protein sequence ID" value="KAK6985050.1"/>
    <property type="molecule type" value="Genomic_DNA"/>
</dbReference>
<evidence type="ECO:0000256" key="2">
    <source>
        <dbReference type="ARBA" id="ARBA00024691"/>
    </source>
</evidence>
<dbReference type="Gene3D" id="3.30.40.10">
    <property type="entry name" value="Zinc/RING finger domain, C3HC4 (zinc finger)"/>
    <property type="match status" value="1"/>
</dbReference>
<feature type="region of interest" description="Disordered" evidence="5">
    <location>
        <begin position="525"/>
        <end position="565"/>
    </location>
</feature>
<evidence type="ECO:0000313" key="8">
    <source>
        <dbReference type="Proteomes" id="UP001362999"/>
    </source>
</evidence>
<dbReference type="SUPFAM" id="SSF57850">
    <property type="entry name" value="RING/U-box"/>
    <property type="match status" value="1"/>
</dbReference>
<dbReference type="InterPro" id="IPR039659">
    <property type="entry name" value="SPT5"/>
</dbReference>
<feature type="region of interest" description="Disordered" evidence="5">
    <location>
        <begin position="1258"/>
        <end position="1279"/>
    </location>
</feature>
<feature type="region of interest" description="Disordered" evidence="5">
    <location>
        <begin position="1586"/>
        <end position="1617"/>
    </location>
</feature>
<dbReference type="GO" id="GO:0003729">
    <property type="term" value="F:mRNA binding"/>
    <property type="evidence" value="ECO:0007669"/>
    <property type="project" value="TreeGrafter"/>
</dbReference>
<dbReference type="InterPro" id="IPR013083">
    <property type="entry name" value="Znf_RING/FYVE/PHD"/>
</dbReference>
<evidence type="ECO:0000313" key="7">
    <source>
        <dbReference type="EMBL" id="KAK6985050.1"/>
    </source>
</evidence>